<comment type="caution">
    <text evidence="2">The sequence shown here is derived from an EMBL/GenBank/DDBJ whole genome shotgun (WGS) entry which is preliminary data.</text>
</comment>
<organism evidence="2 3">
    <name type="scientific">Penicillium bovifimosum</name>
    <dbReference type="NCBI Taxonomy" id="126998"/>
    <lineage>
        <taxon>Eukaryota</taxon>
        <taxon>Fungi</taxon>
        <taxon>Dikarya</taxon>
        <taxon>Ascomycota</taxon>
        <taxon>Pezizomycotina</taxon>
        <taxon>Eurotiomycetes</taxon>
        <taxon>Eurotiomycetidae</taxon>
        <taxon>Eurotiales</taxon>
        <taxon>Aspergillaceae</taxon>
        <taxon>Penicillium</taxon>
    </lineage>
</organism>
<feature type="coiled-coil region" evidence="1">
    <location>
        <begin position="27"/>
        <end position="54"/>
    </location>
</feature>
<protein>
    <submittedName>
        <fullName evidence="2">Uncharacterized protein</fullName>
    </submittedName>
</protein>
<evidence type="ECO:0000313" key="2">
    <source>
        <dbReference type="EMBL" id="KAJ5146637.1"/>
    </source>
</evidence>
<dbReference type="RefSeq" id="XP_056527111.1">
    <property type="nucleotide sequence ID" value="XM_056661945.1"/>
</dbReference>
<dbReference type="EMBL" id="JAPQKL010000001">
    <property type="protein sequence ID" value="KAJ5146637.1"/>
    <property type="molecule type" value="Genomic_DNA"/>
</dbReference>
<dbReference type="Proteomes" id="UP001149079">
    <property type="component" value="Unassembled WGS sequence"/>
</dbReference>
<dbReference type="GeneID" id="81401115"/>
<name>A0A9W9LBU4_9EURO</name>
<reference evidence="2" key="1">
    <citation type="submission" date="2022-11" db="EMBL/GenBank/DDBJ databases">
        <authorList>
            <person name="Petersen C."/>
        </authorList>
    </citation>
    <scope>NUCLEOTIDE SEQUENCE</scope>
    <source>
        <strain evidence="2">IBT 22155</strain>
    </source>
</reference>
<keyword evidence="3" id="KW-1185">Reference proteome</keyword>
<keyword evidence="1" id="KW-0175">Coiled coil</keyword>
<gene>
    <name evidence="2" type="ORF">N7515_001201</name>
</gene>
<sequence>MKGTRKFMRPPGYAEAAMSQSRAAVFLRGLRRERRRLLRQLKQIYEQVEVSEAECRGLCYQAIKVMALSVLLESLSKKSTAVSNAVSGDHRSARV</sequence>
<reference evidence="2" key="2">
    <citation type="journal article" date="2023" name="IMA Fungus">
        <title>Comparative genomic study of the Penicillium genus elucidates a diverse pangenome and 15 lateral gene transfer events.</title>
        <authorList>
            <person name="Petersen C."/>
            <person name="Sorensen T."/>
            <person name="Nielsen M.R."/>
            <person name="Sondergaard T.E."/>
            <person name="Sorensen J.L."/>
            <person name="Fitzpatrick D.A."/>
            <person name="Frisvad J.C."/>
            <person name="Nielsen K.L."/>
        </authorList>
    </citation>
    <scope>NUCLEOTIDE SEQUENCE</scope>
    <source>
        <strain evidence="2">IBT 22155</strain>
    </source>
</reference>
<proteinExistence type="predicted"/>
<evidence type="ECO:0000256" key="1">
    <source>
        <dbReference type="SAM" id="Coils"/>
    </source>
</evidence>
<dbReference type="AlphaFoldDB" id="A0A9W9LBU4"/>
<evidence type="ECO:0000313" key="3">
    <source>
        <dbReference type="Proteomes" id="UP001149079"/>
    </source>
</evidence>
<accession>A0A9W9LBU4</accession>